<evidence type="ECO:0000256" key="1">
    <source>
        <dbReference type="SAM" id="MobiDB-lite"/>
    </source>
</evidence>
<dbReference type="AlphaFoldDB" id="A0A3P7M1R5"/>
<accession>A0A3P7M1R5</accession>
<dbReference type="Proteomes" id="UP000281553">
    <property type="component" value="Unassembled WGS sequence"/>
</dbReference>
<dbReference type="OrthoDB" id="14833at2759"/>
<reference evidence="2 3" key="1">
    <citation type="submission" date="2018-11" db="EMBL/GenBank/DDBJ databases">
        <authorList>
            <consortium name="Pathogen Informatics"/>
        </authorList>
    </citation>
    <scope>NUCLEOTIDE SEQUENCE [LARGE SCALE GENOMIC DNA]</scope>
</reference>
<proteinExistence type="predicted"/>
<name>A0A3P7M1R5_DIBLA</name>
<dbReference type="EMBL" id="UYRU01068545">
    <property type="protein sequence ID" value="VDN17817.1"/>
    <property type="molecule type" value="Genomic_DNA"/>
</dbReference>
<feature type="non-terminal residue" evidence="2">
    <location>
        <position position="121"/>
    </location>
</feature>
<gene>
    <name evidence="2" type="ORF">DILT_LOCUS13024</name>
</gene>
<evidence type="ECO:0000313" key="2">
    <source>
        <dbReference type="EMBL" id="VDN17817.1"/>
    </source>
</evidence>
<organism evidence="2 3">
    <name type="scientific">Dibothriocephalus latus</name>
    <name type="common">Fish tapeworm</name>
    <name type="synonym">Diphyllobothrium latum</name>
    <dbReference type="NCBI Taxonomy" id="60516"/>
    <lineage>
        <taxon>Eukaryota</taxon>
        <taxon>Metazoa</taxon>
        <taxon>Spiralia</taxon>
        <taxon>Lophotrochozoa</taxon>
        <taxon>Platyhelminthes</taxon>
        <taxon>Cestoda</taxon>
        <taxon>Eucestoda</taxon>
        <taxon>Diphyllobothriidea</taxon>
        <taxon>Diphyllobothriidae</taxon>
        <taxon>Dibothriocephalus</taxon>
    </lineage>
</organism>
<keyword evidence="3" id="KW-1185">Reference proteome</keyword>
<sequence>MNTPSINDSLDSGDASPSSHPLSEEVNRVCEERIDIFREFLRCDEDGLDCASKGWNVVAKQDNMTIYNREVESADGNYKDPLLDYKRIWPATQRDALFWSHMRHLDLKDVLGAQRKNPSDD</sequence>
<protein>
    <submittedName>
        <fullName evidence="2">Uncharacterized protein</fullName>
    </submittedName>
</protein>
<feature type="compositionally biased region" description="Polar residues" evidence="1">
    <location>
        <begin position="1"/>
        <end position="21"/>
    </location>
</feature>
<evidence type="ECO:0000313" key="3">
    <source>
        <dbReference type="Proteomes" id="UP000281553"/>
    </source>
</evidence>
<feature type="region of interest" description="Disordered" evidence="1">
    <location>
        <begin position="1"/>
        <end position="25"/>
    </location>
</feature>